<gene>
    <name evidence="2" type="ORF">E0486_16735</name>
</gene>
<dbReference type="RefSeq" id="WP_131853894.1">
    <property type="nucleotide sequence ID" value="NZ_SKFH01000043.1"/>
</dbReference>
<proteinExistence type="predicted"/>
<dbReference type="Pfam" id="PF06114">
    <property type="entry name" value="Peptidase_M78"/>
    <property type="match status" value="1"/>
</dbReference>
<sequence length="376" mass="43390">MSIHVDISPSMITWAIHRAGFSLDDFAARLPRVTDWINNKKKPTLKQLEDFSHKVHVPFGYLFLDTPPADQLPIPYFRTGDTDDNTVSLNLFDTILLIQRRQEWLSQYLQEGGIQPLRYVGKYNVRSSVQEIVADIRNTLGLSLDWARRFATWEEALGELSERIEEAGIVITFNSVVENNTHRPITVEECRGFVLVDAHAPFMFINAADGKAAQMFTIVHELAHIWTGKSAGFDFKQLLPANDPIEKLCDQVAAEFLVPQALFIQEWVITKDFRNLARRFKVSPIVIARRALDLKKVTRREFFDFYNAYINQVQEKKDNQSSGGDFYATQKRRLSLRFTALVDRAVKEERLLYRDAYRLTGLKGDTYQNFVNKHLV</sequence>
<evidence type="ECO:0000313" key="2">
    <source>
        <dbReference type="EMBL" id="TCZ66428.1"/>
    </source>
</evidence>
<dbReference type="Proteomes" id="UP000295164">
    <property type="component" value="Unassembled WGS sequence"/>
</dbReference>
<name>A0A4R4DXJ2_9BACT</name>
<evidence type="ECO:0000313" key="3">
    <source>
        <dbReference type="Proteomes" id="UP000295164"/>
    </source>
</evidence>
<reference evidence="2 3" key="1">
    <citation type="submission" date="2019-03" db="EMBL/GenBank/DDBJ databases">
        <authorList>
            <person name="Kim M.K.M."/>
        </authorList>
    </citation>
    <scope>NUCLEOTIDE SEQUENCE [LARGE SCALE GENOMIC DNA]</scope>
    <source>
        <strain evidence="2 3">17J68-15</strain>
    </source>
</reference>
<feature type="domain" description="IrrE N-terminal-like" evidence="1">
    <location>
        <begin position="165"/>
        <end position="291"/>
    </location>
</feature>
<organism evidence="2 3">
    <name type="scientific">Flaviaesturariibacter aridisoli</name>
    <dbReference type="NCBI Taxonomy" id="2545761"/>
    <lineage>
        <taxon>Bacteria</taxon>
        <taxon>Pseudomonadati</taxon>
        <taxon>Bacteroidota</taxon>
        <taxon>Chitinophagia</taxon>
        <taxon>Chitinophagales</taxon>
        <taxon>Chitinophagaceae</taxon>
        <taxon>Flaviaestuariibacter</taxon>
    </lineage>
</organism>
<dbReference type="AlphaFoldDB" id="A0A4R4DXJ2"/>
<dbReference type="OrthoDB" id="9796786at2"/>
<dbReference type="EMBL" id="SKFH01000043">
    <property type="protein sequence ID" value="TCZ66428.1"/>
    <property type="molecule type" value="Genomic_DNA"/>
</dbReference>
<dbReference type="PANTHER" id="PTHR43236">
    <property type="entry name" value="ANTITOXIN HIGA1"/>
    <property type="match status" value="1"/>
</dbReference>
<dbReference type="Gene3D" id="1.10.10.2910">
    <property type="match status" value="1"/>
</dbReference>
<dbReference type="PANTHER" id="PTHR43236:SF2">
    <property type="entry name" value="BLL0069 PROTEIN"/>
    <property type="match status" value="1"/>
</dbReference>
<protein>
    <submittedName>
        <fullName evidence="2">ImmA/IrrE family metallo-endopeptidase</fullName>
    </submittedName>
</protein>
<dbReference type="InterPro" id="IPR010359">
    <property type="entry name" value="IrrE_HExxH"/>
</dbReference>
<keyword evidence="3" id="KW-1185">Reference proteome</keyword>
<comment type="caution">
    <text evidence="2">The sequence shown here is derived from an EMBL/GenBank/DDBJ whole genome shotgun (WGS) entry which is preliminary data.</text>
</comment>
<evidence type="ECO:0000259" key="1">
    <source>
        <dbReference type="Pfam" id="PF06114"/>
    </source>
</evidence>
<dbReference type="InterPro" id="IPR052345">
    <property type="entry name" value="Rad_response_metalloprotease"/>
</dbReference>
<accession>A0A4R4DXJ2</accession>